<name>A0A368NPZ1_9GAMM</name>
<dbReference type="Proteomes" id="UP000252558">
    <property type="component" value="Unassembled WGS sequence"/>
</dbReference>
<feature type="coiled-coil region" evidence="1">
    <location>
        <begin position="193"/>
        <end position="544"/>
    </location>
</feature>
<protein>
    <submittedName>
        <fullName evidence="2">Uncharacterized protein</fullName>
    </submittedName>
</protein>
<evidence type="ECO:0000256" key="1">
    <source>
        <dbReference type="SAM" id="Coils"/>
    </source>
</evidence>
<evidence type="ECO:0000313" key="3">
    <source>
        <dbReference type="Proteomes" id="UP000252558"/>
    </source>
</evidence>
<evidence type="ECO:0000313" key="2">
    <source>
        <dbReference type="EMBL" id="RCU52612.1"/>
    </source>
</evidence>
<reference evidence="2 3" key="1">
    <citation type="submission" date="2018-07" db="EMBL/GenBank/DDBJ databases">
        <title>Corallincola holothuriorum sp. nov., a new facultative anaerobe isolated from sea cucumber Apostichopus japonicus.</title>
        <authorList>
            <person name="Xia H."/>
        </authorList>
    </citation>
    <scope>NUCLEOTIDE SEQUENCE [LARGE SCALE GENOMIC DNA]</scope>
    <source>
        <strain evidence="2 3">C4</strain>
    </source>
</reference>
<dbReference type="Gene3D" id="1.10.287.1490">
    <property type="match status" value="1"/>
</dbReference>
<dbReference type="SUPFAM" id="SSF90257">
    <property type="entry name" value="Myosin rod fragments"/>
    <property type="match status" value="1"/>
</dbReference>
<proteinExistence type="predicted"/>
<dbReference type="RefSeq" id="WP_114336520.1">
    <property type="nucleotide sequence ID" value="NZ_QPID01000001.1"/>
</dbReference>
<organism evidence="2 3">
    <name type="scientific">Corallincola holothuriorum</name>
    <dbReference type="NCBI Taxonomy" id="2282215"/>
    <lineage>
        <taxon>Bacteria</taxon>
        <taxon>Pseudomonadati</taxon>
        <taxon>Pseudomonadota</taxon>
        <taxon>Gammaproteobacteria</taxon>
        <taxon>Alteromonadales</taxon>
        <taxon>Psychromonadaceae</taxon>
        <taxon>Corallincola</taxon>
    </lineage>
</organism>
<sequence>MSEQKNAEKDPQLISLLEVMSNALSQCKPATLNRINEQAGFQPGTVSDVIAKSHVLLSDDKTVTELPAELNILTAKLWQQALSLAAVTKGSVSTSSAEIDAAVADIDDITELRKQFQALSKHSASLETQLKSKVSSEQLLQKNLGKARIEIATLKSSQLNTKMLRESAEKEKLHADQYHKQFEAAKTEIYHLCKQLEQQKKSHQSEAKVDQDRIAQLEQELSEVSTDVDSKSGLQDAELATLKSEIEKANDQIASLEQSLETEKAQNSVLEKQLSSKHSTEEKSLIEKASLKEKTAHLEEQISSLSAALEAKETSLAEYKERIEAEATKSAQIEASLRSHESTIEQQRCSLETTESELIELKQSNQSLAEANSSLDALKKELLTLKNCQQENNELSSKLQAMQQAVEKHSSAYEKAKQEVAGYKDSTAELQKKLAATQQQVDKLVTDKESIESKFNSDIEEFEDERKQLSAKLRDYHALNSERSELLEQLSKAEERFANAMGAKENAVRERDRIMTDIEVLAMKLQEGNDRELLESLLKKYEEEA</sequence>
<accession>A0A368NPZ1</accession>
<keyword evidence="3" id="KW-1185">Reference proteome</keyword>
<dbReference type="EMBL" id="QPID01000001">
    <property type="protein sequence ID" value="RCU52612.1"/>
    <property type="molecule type" value="Genomic_DNA"/>
</dbReference>
<gene>
    <name evidence="2" type="ORF">DU002_01175</name>
</gene>
<keyword evidence="1" id="KW-0175">Coiled coil</keyword>
<comment type="caution">
    <text evidence="2">The sequence shown here is derived from an EMBL/GenBank/DDBJ whole genome shotgun (WGS) entry which is preliminary data.</text>
</comment>
<dbReference type="AlphaFoldDB" id="A0A368NPZ1"/>